<evidence type="ECO:0000313" key="2">
    <source>
        <dbReference type="EMBL" id="TKW00706.1"/>
    </source>
</evidence>
<protein>
    <submittedName>
        <fullName evidence="2">Uncharacterized protein</fullName>
    </submittedName>
</protein>
<feature type="compositionally biased region" description="Low complexity" evidence="1">
    <location>
        <begin position="75"/>
        <end position="85"/>
    </location>
</feature>
<feature type="region of interest" description="Disordered" evidence="1">
    <location>
        <begin position="1"/>
        <end position="85"/>
    </location>
</feature>
<proteinExistence type="predicted"/>
<organism evidence="2 3">
    <name type="scientific">Setaria viridis</name>
    <name type="common">Green bristlegrass</name>
    <name type="synonym">Setaria italica subsp. viridis</name>
    <dbReference type="NCBI Taxonomy" id="4556"/>
    <lineage>
        <taxon>Eukaryota</taxon>
        <taxon>Viridiplantae</taxon>
        <taxon>Streptophyta</taxon>
        <taxon>Embryophyta</taxon>
        <taxon>Tracheophyta</taxon>
        <taxon>Spermatophyta</taxon>
        <taxon>Magnoliopsida</taxon>
        <taxon>Liliopsida</taxon>
        <taxon>Poales</taxon>
        <taxon>Poaceae</taxon>
        <taxon>PACMAD clade</taxon>
        <taxon>Panicoideae</taxon>
        <taxon>Panicodae</taxon>
        <taxon>Paniceae</taxon>
        <taxon>Cenchrinae</taxon>
        <taxon>Setaria</taxon>
    </lineage>
</organism>
<keyword evidence="3" id="KW-1185">Reference proteome</keyword>
<reference evidence="2" key="1">
    <citation type="submission" date="2019-03" db="EMBL/GenBank/DDBJ databases">
        <title>WGS assembly of Setaria viridis.</title>
        <authorList>
            <person name="Huang P."/>
            <person name="Jenkins J."/>
            <person name="Grimwood J."/>
            <person name="Barry K."/>
            <person name="Healey A."/>
            <person name="Mamidi S."/>
            <person name="Sreedasyam A."/>
            <person name="Shu S."/>
            <person name="Feldman M."/>
            <person name="Wu J."/>
            <person name="Yu Y."/>
            <person name="Chen C."/>
            <person name="Johnson J."/>
            <person name="Rokhsar D."/>
            <person name="Baxter I."/>
            <person name="Schmutz J."/>
            <person name="Brutnell T."/>
            <person name="Kellogg E."/>
        </authorList>
    </citation>
    <scope>NUCLEOTIDE SEQUENCE [LARGE SCALE GENOMIC DNA]</scope>
</reference>
<sequence>MVNSSSDGAAHSPKSWAGRVRRQPPAAWSATAIPRLSSSHPASCADSCRPPPPTRSRGLSPKKQAPGRRHPRSVAAAAPAGALGI</sequence>
<dbReference type="Proteomes" id="UP000298652">
    <property type="component" value="Chromosome 8"/>
</dbReference>
<dbReference type="AlphaFoldDB" id="A0A4V6Y7X9"/>
<evidence type="ECO:0000313" key="3">
    <source>
        <dbReference type="Proteomes" id="UP000298652"/>
    </source>
</evidence>
<evidence type="ECO:0000256" key="1">
    <source>
        <dbReference type="SAM" id="MobiDB-lite"/>
    </source>
</evidence>
<gene>
    <name evidence="2" type="ORF">SEVIR_8G129450v2</name>
</gene>
<dbReference type="EMBL" id="CM016559">
    <property type="protein sequence ID" value="TKW00706.1"/>
    <property type="molecule type" value="Genomic_DNA"/>
</dbReference>
<dbReference type="Gramene" id="TKW00706">
    <property type="protein sequence ID" value="TKW00706"/>
    <property type="gene ID" value="SEVIR_8G129450v2"/>
</dbReference>
<accession>A0A4V6Y7X9</accession>
<name>A0A4V6Y7X9_SETVI</name>